<evidence type="ECO:0000313" key="3">
    <source>
        <dbReference type="Proteomes" id="UP001489004"/>
    </source>
</evidence>
<dbReference type="InterPro" id="IPR009511">
    <property type="entry name" value="MAD1/Cdc20-bound-Mad2-bd"/>
</dbReference>
<dbReference type="GO" id="GO:0005634">
    <property type="term" value="C:nucleus"/>
    <property type="evidence" value="ECO:0007669"/>
    <property type="project" value="InterPro"/>
</dbReference>
<accession>A0AAW1R8G9</accession>
<dbReference type="PANTHER" id="PTHR15681:SF1">
    <property type="entry name" value="MAD2L1-BINDING PROTEIN"/>
    <property type="match status" value="1"/>
</dbReference>
<evidence type="ECO:0000313" key="2">
    <source>
        <dbReference type="EMBL" id="KAK9830122.1"/>
    </source>
</evidence>
<keyword evidence="3" id="KW-1185">Reference proteome</keyword>
<dbReference type="PANTHER" id="PTHR15681">
    <property type="entry name" value="MAD2L1-BINDING PROTEIN"/>
    <property type="match status" value="1"/>
</dbReference>
<evidence type="ECO:0000256" key="1">
    <source>
        <dbReference type="SAM" id="MobiDB-lite"/>
    </source>
</evidence>
<feature type="compositionally biased region" description="Basic residues" evidence="1">
    <location>
        <begin position="37"/>
        <end position="47"/>
    </location>
</feature>
<comment type="caution">
    <text evidence="2">The sequence shown here is derived from an EMBL/GenBank/DDBJ whole genome shotgun (WGS) entry which is preliminary data.</text>
</comment>
<organism evidence="2 3">
    <name type="scientific">[Myrmecia] bisecta</name>
    <dbReference type="NCBI Taxonomy" id="41462"/>
    <lineage>
        <taxon>Eukaryota</taxon>
        <taxon>Viridiplantae</taxon>
        <taxon>Chlorophyta</taxon>
        <taxon>core chlorophytes</taxon>
        <taxon>Trebouxiophyceae</taxon>
        <taxon>Trebouxiales</taxon>
        <taxon>Trebouxiaceae</taxon>
        <taxon>Myrmecia</taxon>
    </lineage>
</organism>
<dbReference type="EMBL" id="JALJOR010000001">
    <property type="protein sequence ID" value="KAK9830122.1"/>
    <property type="molecule type" value="Genomic_DNA"/>
</dbReference>
<dbReference type="Gene3D" id="3.30.900.20">
    <property type="match status" value="1"/>
</dbReference>
<feature type="region of interest" description="Disordered" evidence="1">
    <location>
        <begin position="20"/>
        <end position="47"/>
    </location>
</feature>
<sequence>MRNQIPGLFNDLYWHVKNQEGPASPAQPVLPAPSGKPAKRPKRRPVDRKLRKLVDSASALLDLLTEDLFRLQQPAHLLLIFGQSPVRPMEIYELRMSASTPAPEGKGDWSEAACQQREKVANDLTRKVLRALVMRTPDIPEGRASAGPTKLFVMVEAPAGSALPPGFLPKRNFEPKLRKGLQVCIDIGTTPGALRPTRGQQDDVTGNVTADFNCSRRSIGCAAVVEDKFKALIRQALEQYTLSQRNDR</sequence>
<proteinExistence type="predicted"/>
<gene>
    <name evidence="2" type="ORF">WJX72_009890</name>
</gene>
<name>A0AAW1R8G9_9CHLO</name>
<dbReference type="InterPro" id="IPR053729">
    <property type="entry name" value="MAD2L1BP_domain_sf"/>
</dbReference>
<reference evidence="2 3" key="1">
    <citation type="journal article" date="2024" name="Nat. Commun.">
        <title>Phylogenomics reveals the evolutionary origins of lichenization in chlorophyte algae.</title>
        <authorList>
            <person name="Puginier C."/>
            <person name="Libourel C."/>
            <person name="Otte J."/>
            <person name="Skaloud P."/>
            <person name="Haon M."/>
            <person name="Grisel S."/>
            <person name="Petersen M."/>
            <person name="Berrin J.G."/>
            <person name="Delaux P.M."/>
            <person name="Dal Grande F."/>
            <person name="Keller J."/>
        </authorList>
    </citation>
    <scope>NUCLEOTIDE SEQUENCE [LARGE SCALE GENOMIC DNA]</scope>
    <source>
        <strain evidence="2 3">SAG 2043</strain>
    </source>
</reference>
<dbReference type="AlphaFoldDB" id="A0AAW1R8G9"/>
<dbReference type="Proteomes" id="UP001489004">
    <property type="component" value="Unassembled WGS sequence"/>
</dbReference>
<protein>
    <submittedName>
        <fullName evidence="2">Uncharacterized protein</fullName>
    </submittedName>
</protein>
<dbReference type="GO" id="GO:0007096">
    <property type="term" value="P:regulation of exit from mitosis"/>
    <property type="evidence" value="ECO:0007669"/>
    <property type="project" value="InterPro"/>
</dbReference>